<keyword evidence="1" id="KW-0472">Membrane</keyword>
<dbReference type="STRING" id="1802280.A3B37_02330"/>
<name>A0A1G2LCN4_9BACT</name>
<feature type="transmembrane region" description="Helical" evidence="1">
    <location>
        <begin position="29"/>
        <end position="47"/>
    </location>
</feature>
<reference evidence="2 3" key="1">
    <citation type="journal article" date="2016" name="Nat. Commun.">
        <title>Thousands of microbial genomes shed light on interconnected biogeochemical processes in an aquifer system.</title>
        <authorList>
            <person name="Anantharaman K."/>
            <person name="Brown C.T."/>
            <person name="Hug L.A."/>
            <person name="Sharon I."/>
            <person name="Castelle C.J."/>
            <person name="Probst A.J."/>
            <person name="Thomas B.C."/>
            <person name="Singh A."/>
            <person name="Wilkins M.J."/>
            <person name="Karaoz U."/>
            <person name="Brodie E.L."/>
            <person name="Williams K.H."/>
            <person name="Hubbard S.S."/>
            <person name="Banfield J.F."/>
        </authorList>
    </citation>
    <scope>NUCLEOTIDE SEQUENCE [LARGE SCALE GENOMIC DNA]</scope>
</reference>
<protein>
    <submittedName>
        <fullName evidence="2">Uncharacterized protein</fullName>
    </submittedName>
</protein>
<evidence type="ECO:0000313" key="2">
    <source>
        <dbReference type="EMBL" id="OHA09378.1"/>
    </source>
</evidence>
<accession>A0A1G2LCN4</accession>
<keyword evidence="1" id="KW-0812">Transmembrane</keyword>
<feature type="transmembrane region" description="Helical" evidence="1">
    <location>
        <begin position="54"/>
        <end position="74"/>
    </location>
</feature>
<organism evidence="2 3">
    <name type="scientific">Candidatus Sungbacteria bacterium RIFCSPLOWO2_01_FULL_59_16</name>
    <dbReference type="NCBI Taxonomy" id="1802280"/>
    <lineage>
        <taxon>Bacteria</taxon>
        <taxon>Candidatus Sungiibacteriota</taxon>
    </lineage>
</organism>
<evidence type="ECO:0000256" key="1">
    <source>
        <dbReference type="SAM" id="Phobius"/>
    </source>
</evidence>
<gene>
    <name evidence="2" type="ORF">A3B37_02330</name>
</gene>
<dbReference type="AlphaFoldDB" id="A0A1G2LCN4"/>
<comment type="caution">
    <text evidence="2">The sequence shown here is derived from an EMBL/GenBank/DDBJ whole genome shotgun (WGS) entry which is preliminary data.</text>
</comment>
<keyword evidence="1" id="KW-1133">Transmembrane helix</keyword>
<proteinExistence type="predicted"/>
<evidence type="ECO:0000313" key="3">
    <source>
        <dbReference type="Proteomes" id="UP000176705"/>
    </source>
</evidence>
<dbReference type="EMBL" id="MHQS01000003">
    <property type="protein sequence ID" value="OHA09378.1"/>
    <property type="molecule type" value="Genomic_DNA"/>
</dbReference>
<sequence length="150" mass="15962">MDMNIALAMASILAITALAYGATRFFRIAVCPICAGVSATWIGMLAAKTAGYAVESSVIALLMGGTVVGIAYQIERRLAPGRSSLLEKTLFIPTGFIAAYSLLTAAYQTFSVSVGLAALIALFFLRQREPAPSARSDRTADLEERMKQCC</sequence>
<feature type="transmembrane region" description="Helical" evidence="1">
    <location>
        <begin position="94"/>
        <end position="125"/>
    </location>
</feature>
<dbReference type="Proteomes" id="UP000176705">
    <property type="component" value="Unassembled WGS sequence"/>
</dbReference>